<accession>K0KGK3</accession>
<dbReference type="PANTHER" id="PTHR28058:SF1">
    <property type="entry name" value="SMALL RIBOSOMAL SUBUNIT PROTEIN BS1M"/>
    <property type="match status" value="1"/>
</dbReference>
<dbReference type="EMBL" id="CAIF01000037">
    <property type="protein sequence ID" value="CCH42111.1"/>
    <property type="molecule type" value="Genomic_DNA"/>
</dbReference>
<dbReference type="STRING" id="1206466.K0KGK3"/>
<name>K0KGK3_WICCF</name>
<dbReference type="InParanoid" id="K0KGK3"/>
<dbReference type="GO" id="GO:0005763">
    <property type="term" value="C:mitochondrial small ribosomal subunit"/>
    <property type="evidence" value="ECO:0007669"/>
    <property type="project" value="TreeGrafter"/>
</dbReference>
<proteinExistence type="predicted"/>
<evidence type="ECO:0000313" key="1">
    <source>
        <dbReference type="EMBL" id="CCH42111.1"/>
    </source>
</evidence>
<dbReference type="PANTHER" id="PTHR28058">
    <property type="entry name" value="37S RIBOSOMAL PROTEIN MRP51, MITOCHONDRIAL"/>
    <property type="match status" value="1"/>
</dbReference>
<dbReference type="Proteomes" id="UP000009328">
    <property type="component" value="Unassembled WGS sequence"/>
</dbReference>
<protein>
    <recommendedName>
        <fullName evidence="3">37S ribosomal protein MRP51, mitochondrial</fullName>
    </recommendedName>
</protein>
<reference evidence="1 2" key="1">
    <citation type="journal article" date="2012" name="Eukaryot. Cell">
        <title>Draft genome sequence of Wickerhamomyces ciferrii NRRL Y-1031 F-60-10.</title>
        <authorList>
            <person name="Schneider J."/>
            <person name="Andrea H."/>
            <person name="Blom J."/>
            <person name="Jaenicke S."/>
            <person name="Ruckert C."/>
            <person name="Schorsch C."/>
            <person name="Szczepanowski R."/>
            <person name="Farwick M."/>
            <person name="Goesmann A."/>
            <person name="Puhler A."/>
            <person name="Schaffer S."/>
            <person name="Tauch A."/>
            <person name="Kohler T."/>
            <person name="Brinkrolf K."/>
        </authorList>
    </citation>
    <scope>NUCLEOTIDE SEQUENCE [LARGE SCALE GENOMIC DNA]</scope>
    <source>
        <strain evidence="2">ATCC 14091 / BCRC 22168 / CBS 111 / JCM 3599 / NBRC 0793 / NRRL Y-1031 F-60-10</strain>
    </source>
</reference>
<comment type="caution">
    <text evidence="1">The sequence shown here is derived from an EMBL/GenBank/DDBJ whole genome shotgun (WGS) entry which is preliminary data.</text>
</comment>
<dbReference type="HOGENOM" id="CLU_063080_0_0_1"/>
<keyword evidence="2" id="KW-1185">Reference proteome</keyword>
<evidence type="ECO:0000313" key="2">
    <source>
        <dbReference type="Proteomes" id="UP000009328"/>
    </source>
</evidence>
<sequence>MKIKLTGIKQFNIDIKVQFRDINQITNMSEFTRLLRNSRLSALPKNSSKHKGNKFPSQQIIETRANALARDEWGLKSSLPSKIKSRFITFNDLDNMERIVDFETGGSFHWKQKRFQEMNIVPNFDTPRKNPLFFNDVADSHRFTSLASLMGITDEISPKNLNKILDSISGLRVKFEKYLLKKDPIQLKNKSFTQEEFASHAIDFLSSIKTEQPITSFNQLNLRKGLVKGTGGLSYGLKGRLTNSPNGIKSKFIGTGRFATTSPNSRIVAFGGFFGETSNTSSNLQFNKTQSDGKVPREVNVPFSVERAVLQDDGSVNLKLDVVNRHISSALGNDSTYFRNNQKQFNRSKVNNREKRDTVQDLLALIREGQKKR</sequence>
<dbReference type="Pfam" id="PF11709">
    <property type="entry name" value="Mit_ribos_Mrp51"/>
    <property type="match status" value="1"/>
</dbReference>
<dbReference type="GO" id="GO:0070124">
    <property type="term" value="P:mitochondrial translational initiation"/>
    <property type="evidence" value="ECO:0007669"/>
    <property type="project" value="TreeGrafter"/>
</dbReference>
<dbReference type="eggNOG" id="ENOG502R4KN">
    <property type="taxonomic scope" value="Eukaryota"/>
</dbReference>
<dbReference type="InterPro" id="IPR016712">
    <property type="entry name" value="Rbsml_bS1m-like"/>
</dbReference>
<evidence type="ECO:0008006" key="3">
    <source>
        <dbReference type="Google" id="ProtNLM"/>
    </source>
</evidence>
<dbReference type="FunCoup" id="K0KGK3">
    <property type="interactions" value="138"/>
</dbReference>
<gene>
    <name evidence="1" type="ORF">BN7_1654</name>
</gene>
<dbReference type="GO" id="GO:0003735">
    <property type="term" value="F:structural constituent of ribosome"/>
    <property type="evidence" value="ECO:0007669"/>
    <property type="project" value="TreeGrafter"/>
</dbReference>
<dbReference type="AlphaFoldDB" id="K0KGK3"/>
<organism evidence="1 2">
    <name type="scientific">Wickerhamomyces ciferrii (strain ATCC 14091 / BCRC 22168 / CBS 111 / JCM 3599 / NBRC 0793 / NRRL Y-1031 F-60-10)</name>
    <name type="common">Yeast</name>
    <name type="synonym">Pichia ciferrii</name>
    <dbReference type="NCBI Taxonomy" id="1206466"/>
    <lineage>
        <taxon>Eukaryota</taxon>
        <taxon>Fungi</taxon>
        <taxon>Dikarya</taxon>
        <taxon>Ascomycota</taxon>
        <taxon>Saccharomycotina</taxon>
        <taxon>Saccharomycetes</taxon>
        <taxon>Phaffomycetales</taxon>
        <taxon>Wickerhamomycetaceae</taxon>
        <taxon>Wickerhamomyces</taxon>
    </lineage>
</organism>